<protein>
    <submittedName>
        <fullName evidence="3">Uncharacterized protein</fullName>
    </submittedName>
</protein>
<proteinExistence type="predicted"/>
<name>A0AAV7TCQ7_PLEWA</name>
<reference evidence="3" key="1">
    <citation type="journal article" date="2022" name="bioRxiv">
        <title>Sequencing and chromosome-scale assembly of the giantPleurodeles waltlgenome.</title>
        <authorList>
            <person name="Brown T."/>
            <person name="Elewa A."/>
            <person name="Iarovenko S."/>
            <person name="Subramanian E."/>
            <person name="Araus A.J."/>
            <person name="Petzold A."/>
            <person name="Susuki M."/>
            <person name="Suzuki K.-i.T."/>
            <person name="Hayashi T."/>
            <person name="Toyoda A."/>
            <person name="Oliveira C."/>
            <person name="Osipova E."/>
            <person name="Leigh N.D."/>
            <person name="Simon A."/>
            <person name="Yun M.H."/>
        </authorList>
    </citation>
    <scope>NUCLEOTIDE SEQUENCE</scope>
    <source>
        <strain evidence="3">20211129_DDA</strain>
        <tissue evidence="3">Liver</tissue>
    </source>
</reference>
<feature type="chain" id="PRO_5043753737" evidence="2">
    <location>
        <begin position="18"/>
        <end position="104"/>
    </location>
</feature>
<organism evidence="3 4">
    <name type="scientific">Pleurodeles waltl</name>
    <name type="common">Iberian ribbed newt</name>
    <dbReference type="NCBI Taxonomy" id="8319"/>
    <lineage>
        <taxon>Eukaryota</taxon>
        <taxon>Metazoa</taxon>
        <taxon>Chordata</taxon>
        <taxon>Craniata</taxon>
        <taxon>Vertebrata</taxon>
        <taxon>Euteleostomi</taxon>
        <taxon>Amphibia</taxon>
        <taxon>Batrachia</taxon>
        <taxon>Caudata</taxon>
        <taxon>Salamandroidea</taxon>
        <taxon>Salamandridae</taxon>
        <taxon>Pleurodelinae</taxon>
        <taxon>Pleurodeles</taxon>
    </lineage>
</organism>
<dbReference type="AlphaFoldDB" id="A0AAV7TCQ7"/>
<dbReference type="Proteomes" id="UP001066276">
    <property type="component" value="Chromosome 4_1"/>
</dbReference>
<feature type="compositionally biased region" description="Polar residues" evidence="1">
    <location>
        <begin position="42"/>
        <end position="53"/>
    </location>
</feature>
<evidence type="ECO:0000256" key="2">
    <source>
        <dbReference type="SAM" id="SignalP"/>
    </source>
</evidence>
<evidence type="ECO:0000313" key="3">
    <source>
        <dbReference type="EMBL" id="KAJ1173663.1"/>
    </source>
</evidence>
<evidence type="ECO:0000313" key="4">
    <source>
        <dbReference type="Proteomes" id="UP001066276"/>
    </source>
</evidence>
<evidence type="ECO:0000256" key="1">
    <source>
        <dbReference type="SAM" id="MobiDB-lite"/>
    </source>
</evidence>
<dbReference type="EMBL" id="JANPWB010000007">
    <property type="protein sequence ID" value="KAJ1173663.1"/>
    <property type="molecule type" value="Genomic_DNA"/>
</dbReference>
<feature type="compositionally biased region" description="Basic residues" evidence="1">
    <location>
        <begin position="82"/>
        <end position="95"/>
    </location>
</feature>
<gene>
    <name evidence="3" type="ORF">NDU88_005489</name>
</gene>
<keyword evidence="4" id="KW-1185">Reference proteome</keyword>
<keyword evidence="2" id="KW-0732">Signal</keyword>
<feature type="signal peptide" evidence="2">
    <location>
        <begin position="1"/>
        <end position="17"/>
    </location>
</feature>
<feature type="region of interest" description="Disordered" evidence="1">
    <location>
        <begin position="33"/>
        <end position="104"/>
    </location>
</feature>
<accession>A0AAV7TCQ7</accession>
<sequence length="104" mass="11105">MMLLGISLVRIWGSALSVSDIFKDRRAVSIIKRWGEGPRPSGAQSGRSGNPTAALSKGIAPNSGAPNKGFRERAEAPPPCFRPHRRGNVERKRKGGGAARSISQ</sequence>
<comment type="caution">
    <text evidence="3">The sequence shown here is derived from an EMBL/GenBank/DDBJ whole genome shotgun (WGS) entry which is preliminary data.</text>
</comment>